<keyword evidence="6" id="KW-1185">Reference proteome</keyword>
<evidence type="ECO:0000256" key="2">
    <source>
        <dbReference type="ARBA" id="ARBA00023125"/>
    </source>
</evidence>
<dbReference type="PANTHER" id="PTHR30146">
    <property type="entry name" value="LACI-RELATED TRANSCRIPTIONAL REPRESSOR"/>
    <property type="match status" value="1"/>
</dbReference>
<dbReference type="CDD" id="cd01392">
    <property type="entry name" value="HTH_LacI"/>
    <property type="match status" value="1"/>
</dbReference>
<dbReference type="SUPFAM" id="SSF53822">
    <property type="entry name" value="Periplasmic binding protein-like I"/>
    <property type="match status" value="1"/>
</dbReference>
<dbReference type="SMART" id="SM00354">
    <property type="entry name" value="HTH_LACI"/>
    <property type="match status" value="1"/>
</dbReference>
<dbReference type="EMBL" id="VFOW01000001">
    <property type="protein sequence ID" value="TQL77608.1"/>
    <property type="molecule type" value="Genomic_DNA"/>
</dbReference>
<evidence type="ECO:0000313" key="6">
    <source>
        <dbReference type="Proteomes" id="UP000317043"/>
    </source>
</evidence>
<name>A0A543AYF9_9ACTN</name>
<keyword evidence="1" id="KW-0805">Transcription regulation</keyword>
<evidence type="ECO:0000259" key="4">
    <source>
        <dbReference type="PROSITE" id="PS50932"/>
    </source>
</evidence>
<dbReference type="RefSeq" id="WP_142040754.1">
    <property type="nucleotide sequence ID" value="NZ_JBHTGS010000001.1"/>
</dbReference>
<dbReference type="GO" id="GO:0003700">
    <property type="term" value="F:DNA-binding transcription factor activity"/>
    <property type="evidence" value="ECO:0007669"/>
    <property type="project" value="TreeGrafter"/>
</dbReference>
<sequence>MTRSNPTKRATIRDVAARAGVSVATASRVLSGSDYPVSARMRAKVTRAVTELDYVANAHARALSGARTKIIAMVSSTINSPFYADIAAGVSEEAAALDRLCIYATSGGEAEAELAIVSLMRQQQADAVILMGGVIPTREYRERMARYARNLSAAGCRLILCGRPEIGESSAIMVGYDNLAGARAITGHLASYGHQRILHLAGIEGNTTATDRVSGYRQAVEQHGLEDDPDLVMTGEFNRESGYRRIVRRLNRTGGKPDYTAIFAADDTVASGAMRALREAGVSLPRQVSVVGYNDSIPAEDLSPLLTTVHIPAAELGRTAVRVALAPSPPPRPVILNTHIVARESVTHPAEMP</sequence>
<dbReference type="InterPro" id="IPR046335">
    <property type="entry name" value="LacI/GalR-like_sensor"/>
</dbReference>
<comment type="caution">
    <text evidence="5">The sequence shown here is derived from an EMBL/GenBank/DDBJ whole genome shotgun (WGS) entry which is preliminary data.</text>
</comment>
<dbReference type="AlphaFoldDB" id="A0A543AYF9"/>
<dbReference type="GO" id="GO:0000976">
    <property type="term" value="F:transcription cis-regulatory region binding"/>
    <property type="evidence" value="ECO:0007669"/>
    <property type="project" value="TreeGrafter"/>
</dbReference>
<dbReference type="FunCoup" id="A0A543AYF9">
    <property type="interactions" value="22"/>
</dbReference>
<dbReference type="InterPro" id="IPR010982">
    <property type="entry name" value="Lambda_DNA-bd_dom_sf"/>
</dbReference>
<dbReference type="Proteomes" id="UP000317043">
    <property type="component" value="Unassembled WGS sequence"/>
</dbReference>
<feature type="domain" description="HTH lacI-type" evidence="4">
    <location>
        <begin position="10"/>
        <end position="65"/>
    </location>
</feature>
<organism evidence="5 6">
    <name type="scientific">Stackebrandtia endophytica</name>
    <dbReference type="NCBI Taxonomy" id="1496996"/>
    <lineage>
        <taxon>Bacteria</taxon>
        <taxon>Bacillati</taxon>
        <taxon>Actinomycetota</taxon>
        <taxon>Actinomycetes</taxon>
        <taxon>Glycomycetales</taxon>
        <taxon>Glycomycetaceae</taxon>
        <taxon>Stackebrandtia</taxon>
    </lineage>
</organism>
<dbReference type="SUPFAM" id="SSF47413">
    <property type="entry name" value="lambda repressor-like DNA-binding domains"/>
    <property type="match status" value="1"/>
</dbReference>
<dbReference type="InterPro" id="IPR000843">
    <property type="entry name" value="HTH_LacI"/>
</dbReference>
<dbReference type="Gene3D" id="1.10.260.40">
    <property type="entry name" value="lambda repressor-like DNA-binding domains"/>
    <property type="match status" value="1"/>
</dbReference>
<keyword evidence="2" id="KW-0238">DNA-binding</keyword>
<evidence type="ECO:0000313" key="5">
    <source>
        <dbReference type="EMBL" id="TQL77608.1"/>
    </source>
</evidence>
<dbReference type="InterPro" id="IPR028082">
    <property type="entry name" value="Peripla_BP_I"/>
</dbReference>
<protein>
    <submittedName>
        <fullName evidence="5">LacI family transcriptional regulator</fullName>
    </submittedName>
</protein>
<dbReference type="Gene3D" id="3.40.50.2300">
    <property type="match status" value="2"/>
</dbReference>
<dbReference type="PROSITE" id="PS50932">
    <property type="entry name" value="HTH_LACI_2"/>
    <property type="match status" value="1"/>
</dbReference>
<reference evidence="5 6" key="1">
    <citation type="submission" date="2019-06" db="EMBL/GenBank/DDBJ databases">
        <title>Sequencing the genomes of 1000 actinobacteria strains.</title>
        <authorList>
            <person name="Klenk H.-P."/>
        </authorList>
    </citation>
    <scope>NUCLEOTIDE SEQUENCE [LARGE SCALE GENOMIC DNA]</scope>
    <source>
        <strain evidence="5 6">DSM 45928</strain>
    </source>
</reference>
<dbReference type="CDD" id="cd06267">
    <property type="entry name" value="PBP1_LacI_sugar_binding-like"/>
    <property type="match status" value="1"/>
</dbReference>
<accession>A0A543AYF9</accession>
<dbReference type="InParanoid" id="A0A543AYF9"/>
<dbReference type="Pfam" id="PF00356">
    <property type="entry name" value="LacI"/>
    <property type="match status" value="1"/>
</dbReference>
<dbReference type="PROSITE" id="PS00356">
    <property type="entry name" value="HTH_LACI_1"/>
    <property type="match status" value="1"/>
</dbReference>
<gene>
    <name evidence="5" type="ORF">FB566_3167</name>
</gene>
<keyword evidence="3" id="KW-0804">Transcription</keyword>
<evidence type="ECO:0000256" key="3">
    <source>
        <dbReference type="ARBA" id="ARBA00023163"/>
    </source>
</evidence>
<proteinExistence type="predicted"/>
<dbReference type="Pfam" id="PF13377">
    <property type="entry name" value="Peripla_BP_3"/>
    <property type="match status" value="1"/>
</dbReference>
<dbReference type="PANTHER" id="PTHR30146:SF153">
    <property type="entry name" value="LACTOSE OPERON REPRESSOR"/>
    <property type="match status" value="1"/>
</dbReference>
<evidence type="ECO:0000256" key="1">
    <source>
        <dbReference type="ARBA" id="ARBA00023015"/>
    </source>
</evidence>
<dbReference type="OrthoDB" id="3226810at2"/>